<dbReference type="GO" id="GO:0008270">
    <property type="term" value="F:zinc ion binding"/>
    <property type="evidence" value="ECO:0007669"/>
    <property type="project" value="UniProtKB-KW"/>
</dbReference>
<comment type="similarity">
    <text evidence="2">Belongs to the JARID1 histone demethylase family.</text>
</comment>
<keyword evidence="6" id="KW-0539">Nucleus</keyword>
<dbReference type="InterPro" id="IPR001841">
    <property type="entry name" value="Znf_RING"/>
</dbReference>
<dbReference type="InterPro" id="IPR045109">
    <property type="entry name" value="LSDs-like"/>
</dbReference>
<dbReference type="GO" id="GO:0003712">
    <property type="term" value="F:transcription coregulator activity"/>
    <property type="evidence" value="ECO:0007669"/>
    <property type="project" value="TreeGrafter"/>
</dbReference>
<evidence type="ECO:0000313" key="11">
    <source>
        <dbReference type="Proteomes" id="UP000250321"/>
    </source>
</evidence>
<keyword evidence="7" id="KW-0862">Zinc</keyword>
<dbReference type="GO" id="GO:0031490">
    <property type="term" value="F:chromatin DNA binding"/>
    <property type="evidence" value="ECO:0007669"/>
    <property type="project" value="TreeGrafter"/>
</dbReference>
<dbReference type="PANTHER" id="PTHR12549:SF11">
    <property type="entry name" value="LYSINE-SPECIFIC DEMETHYLASE JMJ25"/>
    <property type="match status" value="1"/>
</dbReference>
<dbReference type="Pfam" id="PF10497">
    <property type="entry name" value="zf-4CXXC_R1"/>
    <property type="match status" value="1"/>
</dbReference>
<dbReference type="OrthoDB" id="1435789at2759"/>
<evidence type="ECO:0000256" key="4">
    <source>
        <dbReference type="ARBA" id="ARBA00023015"/>
    </source>
</evidence>
<feature type="region of interest" description="Disordered" evidence="8">
    <location>
        <begin position="1"/>
        <end position="42"/>
    </location>
</feature>
<gene>
    <name evidence="10" type="ORF">Pyn_14485</name>
</gene>
<organism evidence="10 11">
    <name type="scientific">Prunus yedoensis var. nudiflora</name>
    <dbReference type="NCBI Taxonomy" id="2094558"/>
    <lineage>
        <taxon>Eukaryota</taxon>
        <taxon>Viridiplantae</taxon>
        <taxon>Streptophyta</taxon>
        <taxon>Embryophyta</taxon>
        <taxon>Tracheophyta</taxon>
        <taxon>Spermatophyta</taxon>
        <taxon>Magnoliopsida</taxon>
        <taxon>eudicotyledons</taxon>
        <taxon>Gunneridae</taxon>
        <taxon>Pentapetalae</taxon>
        <taxon>rosids</taxon>
        <taxon>fabids</taxon>
        <taxon>Rosales</taxon>
        <taxon>Rosaceae</taxon>
        <taxon>Amygdaloideae</taxon>
        <taxon>Amygdaleae</taxon>
        <taxon>Prunus</taxon>
    </lineage>
</organism>
<evidence type="ECO:0000256" key="3">
    <source>
        <dbReference type="ARBA" id="ARBA00022723"/>
    </source>
</evidence>
<keyword evidence="3" id="KW-0479">Metal-binding</keyword>
<keyword evidence="4" id="KW-0805">Transcription regulation</keyword>
<dbReference type="InterPro" id="IPR018866">
    <property type="entry name" value="Znf-4CXXC_R1"/>
</dbReference>
<sequence>MGRGRKRSGKDPEAGFGENDGGLEKKEGFLENQNGGTKWVGEEGDGVALSLKKKKRGGALAGEKVVEGGDGTKWEEGKGNWVAPTRKKYSGGGRGTEIWCLRKLGKVVMEVERNAKWVLRIGLGVMRNGIQWVWGMRNGKEVEGASAKKRGRQSKKSEKVKASERGVEKFVSGNCIVNKKSEKYDFVEEVSLMCHQCQRNDKASVVRCRRCKRKRFCISCLKKWYPQMSEDAIAEACPVCRGNCNCKACLRLDVPKLQFCISELQFCISEDKKLSTQSICSKYCFHS</sequence>
<dbReference type="PANTHER" id="PTHR12549">
    <property type="entry name" value="JMJC DOMAIN-CONTAINING HISTONE DEMETHYLATION PROTEIN"/>
    <property type="match status" value="1"/>
</dbReference>
<evidence type="ECO:0000256" key="8">
    <source>
        <dbReference type="SAM" id="MobiDB-lite"/>
    </source>
</evidence>
<dbReference type="GO" id="GO:0006357">
    <property type="term" value="P:regulation of transcription by RNA polymerase II"/>
    <property type="evidence" value="ECO:0007669"/>
    <property type="project" value="TreeGrafter"/>
</dbReference>
<accession>A0A314Y110</accession>
<comment type="subcellular location">
    <subcellularLocation>
        <location evidence="1">Nucleus</location>
    </subcellularLocation>
</comment>
<dbReference type="GO" id="GO:0000118">
    <property type="term" value="C:histone deacetylase complex"/>
    <property type="evidence" value="ECO:0007669"/>
    <property type="project" value="TreeGrafter"/>
</dbReference>
<keyword evidence="5" id="KW-0804">Transcription</keyword>
<keyword evidence="7" id="KW-0863">Zinc-finger</keyword>
<protein>
    <recommendedName>
        <fullName evidence="9">RING-type domain-containing protein</fullName>
    </recommendedName>
</protein>
<dbReference type="Proteomes" id="UP000250321">
    <property type="component" value="Unassembled WGS sequence"/>
</dbReference>
<evidence type="ECO:0000256" key="6">
    <source>
        <dbReference type="ARBA" id="ARBA00023242"/>
    </source>
</evidence>
<evidence type="ECO:0000256" key="7">
    <source>
        <dbReference type="PROSITE-ProRule" id="PRU00175"/>
    </source>
</evidence>
<evidence type="ECO:0000256" key="1">
    <source>
        <dbReference type="ARBA" id="ARBA00004123"/>
    </source>
</evidence>
<dbReference type="EMBL" id="PJQY01001975">
    <property type="protein sequence ID" value="PQP97507.1"/>
    <property type="molecule type" value="Genomic_DNA"/>
</dbReference>
<evidence type="ECO:0000259" key="9">
    <source>
        <dbReference type="PROSITE" id="PS50089"/>
    </source>
</evidence>
<evidence type="ECO:0000256" key="2">
    <source>
        <dbReference type="ARBA" id="ARBA00006801"/>
    </source>
</evidence>
<dbReference type="GO" id="GO:0000785">
    <property type="term" value="C:chromatin"/>
    <property type="evidence" value="ECO:0007669"/>
    <property type="project" value="TreeGrafter"/>
</dbReference>
<proteinExistence type="inferred from homology"/>
<comment type="caution">
    <text evidence="10">The sequence shown here is derived from an EMBL/GenBank/DDBJ whole genome shotgun (WGS) entry which is preliminary data.</text>
</comment>
<dbReference type="PROSITE" id="PS50089">
    <property type="entry name" value="ZF_RING_2"/>
    <property type="match status" value="1"/>
</dbReference>
<dbReference type="AlphaFoldDB" id="A0A314Y110"/>
<evidence type="ECO:0000256" key="5">
    <source>
        <dbReference type="ARBA" id="ARBA00023163"/>
    </source>
</evidence>
<name>A0A314Y110_PRUYE</name>
<evidence type="ECO:0000313" key="10">
    <source>
        <dbReference type="EMBL" id="PQP97507.1"/>
    </source>
</evidence>
<feature type="domain" description="RING-type" evidence="9">
    <location>
        <begin position="194"/>
        <end position="241"/>
    </location>
</feature>
<reference evidence="10 11" key="1">
    <citation type="submission" date="2018-02" db="EMBL/GenBank/DDBJ databases">
        <title>Draft genome of wild Prunus yedoensis var. nudiflora.</title>
        <authorList>
            <person name="Baek S."/>
            <person name="Kim J.-H."/>
            <person name="Choi K."/>
            <person name="Kim G.-B."/>
            <person name="Cho A."/>
            <person name="Jang H."/>
            <person name="Shin C.-H."/>
            <person name="Yu H.-J."/>
            <person name="Mun J.-H."/>
        </authorList>
    </citation>
    <scope>NUCLEOTIDE SEQUENCE [LARGE SCALE GENOMIC DNA]</scope>
    <source>
        <strain evidence="11">cv. Jeju island</strain>
        <tissue evidence="10">Leaf</tissue>
    </source>
</reference>
<dbReference type="GO" id="GO:0032454">
    <property type="term" value="F:histone H3K9 demethylase activity"/>
    <property type="evidence" value="ECO:0007669"/>
    <property type="project" value="InterPro"/>
</dbReference>
<keyword evidence="11" id="KW-1185">Reference proteome</keyword>